<proteinExistence type="predicted"/>
<name>A0ABU5ZYV9_9FLAO</name>
<evidence type="ECO:0000313" key="3">
    <source>
        <dbReference type="EMBL" id="MEB3347042.1"/>
    </source>
</evidence>
<dbReference type="SUPFAM" id="SSF52317">
    <property type="entry name" value="Class I glutamine amidotransferase-like"/>
    <property type="match status" value="1"/>
</dbReference>
<keyword evidence="1" id="KW-1133">Transmembrane helix</keyword>
<dbReference type="Proteomes" id="UP001327027">
    <property type="component" value="Unassembled WGS sequence"/>
</dbReference>
<accession>A0ABU5ZYV9</accession>
<gene>
    <name evidence="3" type="ORF">U6A24_16335</name>
</gene>
<dbReference type="InterPro" id="IPR052158">
    <property type="entry name" value="INH-QAR"/>
</dbReference>
<dbReference type="InterPro" id="IPR002818">
    <property type="entry name" value="DJ-1/PfpI"/>
</dbReference>
<dbReference type="Pfam" id="PF01965">
    <property type="entry name" value="DJ-1_PfpI"/>
    <property type="match status" value="1"/>
</dbReference>
<evidence type="ECO:0000259" key="2">
    <source>
        <dbReference type="Pfam" id="PF01965"/>
    </source>
</evidence>
<dbReference type="Gene3D" id="3.40.50.880">
    <property type="match status" value="1"/>
</dbReference>
<feature type="transmembrane region" description="Helical" evidence="1">
    <location>
        <begin position="96"/>
        <end position="115"/>
    </location>
</feature>
<keyword evidence="1" id="KW-0472">Membrane</keyword>
<dbReference type="PANTHER" id="PTHR43130">
    <property type="entry name" value="ARAC-FAMILY TRANSCRIPTIONAL REGULATOR"/>
    <property type="match status" value="1"/>
</dbReference>
<comment type="caution">
    <text evidence="3">The sequence shown here is derived from an EMBL/GenBank/DDBJ whole genome shotgun (WGS) entry which is preliminary data.</text>
</comment>
<keyword evidence="1" id="KW-0812">Transmembrane</keyword>
<keyword evidence="4" id="KW-1185">Reference proteome</keyword>
<dbReference type="InterPro" id="IPR029062">
    <property type="entry name" value="Class_I_gatase-like"/>
</dbReference>
<dbReference type="RefSeq" id="WP_324181063.1">
    <property type="nucleotide sequence ID" value="NZ_BAABAW010000020.1"/>
</dbReference>
<evidence type="ECO:0000313" key="4">
    <source>
        <dbReference type="Proteomes" id="UP001327027"/>
    </source>
</evidence>
<reference evidence="3 4" key="1">
    <citation type="journal article" date="2013" name="Int. J. Syst. Evol. Microbiol.">
        <title>Aquimarina gracilis sp. nov., isolated from the gut microflora of a mussel, Mytilus coruscus, and emended description of Aquimarina spongiae.</title>
        <authorList>
            <person name="Park S.C."/>
            <person name="Choe H.N."/>
            <person name="Baik K.S."/>
            <person name="Seong C.N."/>
        </authorList>
    </citation>
    <scope>NUCLEOTIDE SEQUENCE [LARGE SCALE GENOMIC DNA]</scope>
    <source>
        <strain evidence="3 4">PSC32</strain>
    </source>
</reference>
<evidence type="ECO:0000256" key="1">
    <source>
        <dbReference type="SAM" id="Phobius"/>
    </source>
</evidence>
<sequence length="193" mass="21754">MNIAYILFDEITLLDFIGIYDPIKNIKTKGYLKDLSWDLCATKKSIKDSFGLEVVVDKVKPDLSIYDMIIVPGGFGTRKLQYDTDFINWLKTGENVIYIVSICTGALLIGAAGFLRDKTATTNFNEYQTLKKYCDDVVEKRIVDDQNTITAGAVASSLDVGLYICQKLIGPKKTEEIRKTMDYHPKAFDLLIK</sequence>
<protein>
    <submittedName>
        <fullName evidence="3">DJ-1/PfpI family protein</fullName>
    </submittedName>
</protein>
<dbReference type="EMBL" id="JAYKLX010000007">
    <property type="protein sequence ID" value="MEB3347042.1"/>
    <property type="molecule type" value="Genomic_DNA"/>
</dbReference>
<organism evidence="3 4">
    <name type="scientific">Aquimarina gracilis</name>
    <dbReference type="NCBI Taxonomy" id="874422"/>
    <lineage>
        <taxon>Bacteria</taxon>
        <taxon>Pseudomonadati</taxon>
        <taxon>Bacteroidota</taxon>
        <taxon>Flavobacteriia</taxon>
        <taxon>Flavobacteriales</taxon>
        <taxon>Flavobacteriaceae</taxon>
        <taxon>Aquimarina</taxon>
    </lineage>
</organism>
<feature type="domain" description="DJ-1/PfpI" evidence="2">
    <location>
        <begin position="3"/>
        <end position="163"/>
    </location>
</feature>
<dbReference type="PANTHER" id="PTHR43130:SF3">
    <property type="entry name" value="HTH-TYPE TRANSCRIPTIONAL REGULATOR RV1931C"/>
    <property type="match status" value="1"/>
</dbReference>